<evidence type="ECO:0000313" key="2">
    <source>
        <dbReference type="Proteomes" id="UP000013785"/>
    </source>
</evidence>
<keyword evidence="2" id="KW-1185">Reference proteome</keyword>
<gene>
    <name evidence="1" type="ORF">UC3_01340</name>
</gene>
<dbReference type="Proteomes" id="UP000013785">
    <property type="component" value="Unassembled WGS sequence"/>
</dbReference>
<reference evidence="1 2" key="1">
    <citation type="submission" date="2013-02" db="EMBL/GenBank/DDBJ databases">
        <title>The Genome Sequence of Enterococcus phoeniculicola BAA-412.</title>
        <authorList>
            <consortium name="The Broad Institute Genome Sequencing Platform"/>
            <consortium name="The Broad Institute Genome Sequencing Center for Infectious Disease"/>
            <person name="Earl A.M."/>
            <person name="Gilmore M.S."/>
            <person name="Lebreton F."/>
            <person name="Walker B."/>
            <person name="Young S.K."/>
            <person name="Zeng Q."/>
            <person name="Gargeya S."/>
            <person name="Fitzgerald M."/>
            <person name="Haas B."/>
            <person name="Abouelleil A."/>
            <person name="Alvarado L."/>
            <person name="Arachchi H.M."/>
            <person name="Berlin A.M."/>
            <person name="Chapman S.B."/>
            <person name="Dewar J."/>
            <person name="Goldberg J."/>
            <person name="Griggs A."/>
            <person name="Gujja S."/>
            <person name="Hansen M."/>
            <person name="Howarth C."/>
            <person name="Imamovic A."/>
            <person name="Larimer J."/>
            <person name="McCowan C."/>
            <person name="Murphy C."/>
            <person name="Neiman D."/>
            <person name="Pearson M."/>
            <person name="Priest M."/>
            <person name="Roberts A."/>
            <person name="Saif S."/>
            <person name="Shea T."/>
            <person name="Sisk P."/>
            <person name="Sykes S."/>
            <person name="Wortman J."/>
            <person name="Nusbaum C."/>
            <person name="Birren B."/>
        </authorList>
    </citation>
    <scope>NUCLEOTIDE SEQUENCE [LARGE SCALE GENOMIC DNA]</scope>
    <source>
        <strain evidence="1 2">ATCC BAA-412</strain>
    </source>
</reference>
<dbReference type="EMBL" id="AJAT01000012">
    <property type="protein sequence ID" value="EOL45450.1"/>
    <property type="molecule type" value="Genomic_DNA"/>
</dbReference>
<dbReference type="HOGENOM" id="CLU_1275582_0_0_9"/>
<dbReference type="STRING" id="154621.RV11_GL000117"/>
<protein>
    <recommendedName>
        <fullName evidence="3">Bacteriocin resistance YdeI/OmpD-like protein</fullName>
    </recommendedName>
</protein>
<evidence type="ECO:0008006" key="3">
    <source>
        <dbReference type="Google" id="ProtNLM"/>
    </source>
</evidence>
<evidence type="ECO:0000313" key="1">
    <source>
        <dbReference type="EMBL" id="EOL45450.1"/>
    </source>
</evidence>
<proteinExistence type="predicted"/>
<accession>R3WUH6</accession>
<name>R3WUH6_9ENTE</name>
<dbReference type="PATRIC" id="fig|1158610.3.peg.1319"/>
<dbReference type="RefSeq" id="WP_010768003.1">
    <property type="nucleotide sequence ID" value="NZ_ASWE01000003.1"/>
</dbReference>
<dbReference type="eggNOG" id="COG4430">
    <property type="taxonomic scope" value="Bacteria"/>
</dbReference>
<dbReference type="Pfam" id="PF13376">
    <property type="entry name" value="OmdA"/>
    <property type="match status" value="1"/>
</dbReference>
<dbReference type="OrthoDB" id="2452521at2"/>
<dbReference type="AlphaFoldDB" id="R3WUH6"/>
<organism evidence="1 2">
    <name type="scientific">Enterococcus phoeniculicola ATCC BAA-412</name>
    <dbReference type="NCBI Taxonomy" id="1158610"/>
    <lineage>
        <taxon>Bacteria</taxon>
        <taxon>Bacillati</taxon>
        <taxon>Bacillota</taxon>
        <taxon>Bacilli</taxon>
        <taxon>Lactobacillales</taxon>
        <taxon>Enterococcaceae</taxon>
        <taxon>Enterococcus</taxon>
    </lineage>
</organism>
<sequence length="212" mass="24650">MAQTLLQKLRLTPSQSVTVLYRPTSDYFSDLSVSEVYPKKPVETMIVFVKTLEELKQEIGTIIEKKLLTPNGRLLIAYPKKGNKQLNTYVHRDDIFPALHVDEQEGYVPNSDYKFNQMVKLDDTYTIIGLKRVEKKSRKKNASQSVADYITYIPHIEKDLENEPQALAFFKSLTPGYQKNWARFVYSAKQEATQIKRKQEMIHLLNEGIKYK</sequence>
<comment type="caution">
    <text evidence="1">The sequence shown here is derived from an EMBL/GenBank/DDBJ whole genome shotgun (WGS) entry which is preliminary data.</text>
</comment>